<protein>
    <submittedName>
        <fullName evidence="1">Uncharacterized protein</fullName>
    </submittedName>
</protein>
<reference evidence="1" key="1">
    <citation type="submission" date="2022-08" db="EMBL/GenBank/DDBJ databases">
        <authorList>
            <person name="Gutierrez-Valencia J."/>
        </authorList>
    </citation>
    <scope>NUCLEOTIDE SEQUENCE</scope>
</reference>
<dbReference type="EMBL" id="CAMGYJ010000011">
    <property type="protein sequence ID" value="CAI0560269.1"/>
    <property type="molecule type" value="Genomic_DNA"/>
</dbReference>
<gene>
    <name evidence="1" type="ORF">LITE_LOCUS49619</name>
</gene>
<evidence type="ECO:0000313" key="2">
    <source>
        <dbReference type="Proteomes" id="UP001154282"/>
    </source>
</evidence>
<proteinExistence type="predicted"/>
<comment type="caution">
    <text evidence="1">The sequence shown here is derived from an EMBL/GenBank/DDBJ whole genome shotgun (WGS) entry which is preliminary data.</text>
</comment>
<keyword evidence="2" id="KW-1185">Reference proteome</keyword>
<sequence length="82" mass="9723">MSSSLTSIKSFQEIFNFINHFTHWYLPDSSFLLWTLYFKNSLSNSLSSFIFTISRHGLRLWKGLLPPSGTRNRNYFSLILWL</sequence>
<dbReference type="Proteomes" id="UP001154282">
    <property type="component" value="Unassembled WGS sequence"/>
</dbReference>
<name>A0AAV0RRL4_9ROSI</name>
<accession>A0AAV0RRL4</accession>
<organism evidence="1 2">
    <name type="scientific">Linum tenue</name>
    <dbReference type="NCBI Taxonomy" id="586396"/>
    <lineage>
        <taxon>Eukaryota</taxon>
        <taxon>Viridiplantae</taxon>
        <taxon>Streptophyta</taxon>
        <taxon>Embryophyta</taxon>
        <taxon>Tracheophyta</taxon>
        <taxon>Spermatophyta</taxon>
        <taxon>Magnoliopsida</taxon>
        <taxon>eudicotyledons</taxon>
        <taxon>Gunneridae</taxon>
        <taxon>Pentapetalae</taxon>
        <taxon>rosids</taxon>
        <taxon>fabids</taxon>
        <taxon>Malpighiales</taxon>
        <taxon>Linaceae</taxon>
        <taxon>Linum</taxon>
    </lineage>
</organism>
<evidence type="ECO:0000313" key="1">
    <source>
        <dbReference type="EMBL" id="CAI0560269.1"/>
    </source>
</evidence>
<dbReference type="AlphaFoldDB" id="A0AAV0RRL4"/>